<protein>
    <submittedName>
        <fullName evidence="1">Uncharacterized protein</fullName>
    </submittedName>
</protein>
<gene>
    <name evidence="1" type="ORF">R5A26_11180</name>
</gene>
<organism evidence="1 2">
    <name type="scientific">Streptomyces prunicolor</name>
    <dbReference type="NCBI Taxonomy" id="67348"/>
    <lineage>
        <taxon>Bacteria</taxon>
        <taxon>Bacillati</taxon>
        <taxon>Actinomycetota</taxon>
        <taxon>Actinomycetes</taxon>
        <taxon>Kitasatosporales</taxon>
        <taxon>Streptomycetaceae</taxon>
        <taxon>Streptomyces</taxon>
    </lineage>
</organism>
<keyword evidence="2" id="KW-1185">Reference proteome</keyword>
<comment type="caution">
    <text evidence="1">The sequence shown here is derived from an EMBL/GenBank/DDBJ whole genome shotgun (WGS) entry which is preliminary data.</text>
</comment>
<sequence>MPPIRPLLGTQPTGTRGSLAMACIVMDAEDIALLRNVLDGE</sequence>
<dbReference type="Proteomes" id="UP001187346">
    <property type="component" value="Unassembled WGS sequence"/>
</dbReference>
<dbReference type="RefSeq" id="WP_266858064.1">
    <property type="nucleotide sequence ID" value="NZ_JAPEMW010000001.1"/>
</dbReference>
<proteinExistence type="predicted"/>
<evidence type="ECO:0000313" key="1">
    <source>
        <dbReference type="EMBL" id="MDV7216516.1"/>
    </source>
</evidence>
<reference evidence="1 2" key="1">
    <citation type="submission" date="2023-10" db="EMBL/GenBank/DDBJ databases">
        <title>Characterization of rhizosphere-enriched actinobacteria from wheat plants lab-grown on chernevaya soil.</title>
        <authorList>
            <person name="Tikhonova E.N."/>
            <person name="Konopkin A."/>
            <person name="Kravchenko I.K."/>
        </authorList>
    </citation>
    <scope>NUCLEOTIDE SEQUENCE [LARGE SCALE GENOMIC DNA]</scope>
    <source>
        <strain evidence="1 2">RR29</strain>
    </source>
</reference>
<dbReference type="EMBL" id="JAWMAJ010000028">
    <property type="protein sequence ID" value="MDV7216516.1"/>
    <property type="molecule type" value="Genomic_DNA"/>
</dbReference>
<evidence type="ECO:0000313" key="2">
    <source>
        <dbReference type="Proteomes" id="UP001187346"/>
    </source>
</evidence>
<accession>A0ABU4F964</accession>
<name>A0ABU4F964_9ACTN</name>